<evidence type="ECO:0000313" key="4">
    <source>
        <dbReference type="EMBL" id="OAM29032.1"/>
    </source>
</evidence>
<dbReference type="EMBL" id="LXSL01000017">
    <property type="protein sequence ID" value="OAM29032.1"/>
    <property type="molecule type" value="Genomic_DNA"/>
</dbReference>
<dbReference type="InterPro" id="IPR027417">
    <property type="entry name" value="P-loop_NTPase"/>
</dbReference>
<keyword evidence="5" id="KW-1185">Reference proteome</keyword>
<dbReference type="AlphaFoldDB" id="A0A1A9RXS7"/>
<protein>
    <submittedName>
        <fullName evidence="4">Zonular occludens toxin family protein</fullName>
    </submittedName>
</protein>
<dbReference type="Proteomes" id="UP000077885">
    <property type="component" value="Unassembled WGS sequence"/>
</dbReference>
<keyword evidence="2" id="KW-1133">Transmembrane helix</keyword>
<dbReference type="Gene3D" id="3.40.50.300">
    <property type="entry name" value="P-loop containing nucleotide triphosphate hydrolases"/>
    <property type="match status" value="1"/>
</dbReference>
<dbReference type="Pfam" id="PF05707">
    <property type="entry name" value="Zot"/>
    <property type="match status" value="1"/>
</dbReference>
<sequence>METWHQWAPDGSILVIDEAQRVFRPRPAGAKVPDYIQALETHRHKGIDIFVLTQHPRLIDVHLRSLIGEHRNISRTMLGLRRVSYWQRCANPEARADVAEAKNSIFLPKKSVFGMYKSASEHTKLKGSVSAWVYALPVIIVIVGYLMSYVWASYQRKIHPEQAQAQQVEQYQQQPQNYPQQANGQYPATGSYAEQPATVQQPPDNNLKSEDWQPAIDGQPWTAPIYNGHNRNIQTMPYPVACIQSDSGCTCYTEQATPVAVPDTQCRSYVENGIYNPYKARQETADNLPQGSYSGEGGASVLTLDSPAKPTMAHAETKGTMAQ</sequence>
<keyword evidence="2" id="KW-0812">Transmembrane</keyword>
<feature type="compositionally biased region" description="Low complexity" evidence="1">
    <location>
        <begin position="166"/>
        <end position="187"/>
    </location>
</feature>
<feature type="domain" description="Zona occludens toxin N-terminal" evidence="3">
    <location>
        <begin position="1"/>
        <end position="122"/>
    </location>
</feature>
<keyword evidence="2" id="KW-0472">Membrane</keyword>
<name>A0A1A9RXS7_9NEIS</name>
<comment type="caution">
    <text evidence="4">The sequence shown here is derived from an EMBL/GenBank/DDBJ whole genome shotgun (WGS) entry which is preliminary data.</text>
</comment>
<gene>
    <name evidence="4" type="ORF">A7P95_04665</name>
</gene>
<dbReference type="STRING" id="1795827.A7P95_04665"/>
<evidence type="ECO:0000256" key="2">
    <source>
        <dbReference type="SAM" id="Phobius"/>
    </source>
</evidence>
<reference evidence="5" key="1">
    <citation type="submission" date="2016-05" db="EMBL/GenBank/DDBJ databases">
        <title>Draft genome of Corynebacterium afermentans subsp. afermentans LCDC 88199T.</title>
        <authorList>
            <person name="Bernier A.-M."/>
            <person name="Bernard K."/>
        </authorList>
    </citation>
    <scope>NUCLEOTIDE SEQUENCE [LARGE SCALE GENOMIC DNA]</scope>
    <source>
        <strain evidence="5">NML02-A-017</strain>
    </source>
</reference>
<evidence type="ECO:0000313" key="5">
    <source>
        <dbReference type="Proteomes" id="UP000077885"/>
    </source>
</evidence>
<feature type="region of interest" description="Disordered" evidence="1">
    <location>
        <begin position="166"/>
        <end position="220"/>
    </location>
</feature>
<organism evidence="4 5">
    <name type="scientific">Eikenella longinqua</name>
    <dbReference type="NCBI Taxonomy" id="1795827"/>
    <lineage>
        <taxon>Bacteria</taxon>
        <taxon>Pseudomonadati</taxon>
        <taxon>Pseudomonadota</taxon>
        <taxon>Betaproteobacteria</taxon>
        <taxon>Neisseriales</taxon>
        <taxon>Neisseriaceae</taxon>
        <taxon>Eikenella</taxon>
    </lineage>
</organism>
<evidence type="ECO:0000256" key="1">
    <source>
        <dbReference type="SAM" id="MobiDB-lite"/>
    </source>
</evidence>
<accession>A0A1A9RXS7</accession>
<dbReference type="InterPro" id="IPR008900">
    <property type="entry name" value="Zot_N"/>
</dbReference>
<evidence type="ECO:0000259" key="3">
    <source>
        <dbReference type="Pfam" id="PF05707"/>
    </source>
</evidence>
<feature type="compositionally biased region" description="Polar residues" evidence="1">
    <location>
        <begin position="197"/>
        <end position="206"/>
    </location>
</feature>
<proteinExistence type="predicted"/>
<feature type="transmembrane region" description="Helical" evidence="2">
    <location>
        <begin position="131"/>
        <end position="152"/>
    </location>
</feature>